<evidence type="ECO:0000313" key="3">
    <source>
        <dbReference type="Proteomes" id="UP001151760"/>
    </source>
</evidence>
<evidence type="ECO:0000313" key="2">
    <source>
        <dbReference type="EMBL" id="GJS79989.1"/>
    </source>
</evidence>
<reference evidence="2" key="1">
    <citation type="journal article" date="2022" name="Int. J. Mol. Sci.">
        <title>Draft Genome of Tanacetum Coccineum: Genomic Comparison of Closely Related Tanacetum-Family Plants.</title>
        <authorList>
            <person name="Yamashiro T."/>
            <person name="Shiraishi A."/>
            <person name="Nakayama K."/>
            <person name="Satake H."/>
        </authorList>
    </citation>
    <scope>NUCLEOTIDE SEQUENCE</scope>
</reference>
<protein>
    <submittedName>
        <fullName evidence="2">Retrovirus-related pol polyprotein from transposon TNT 1-94</fullName>
    </submittedName>
</protein>
<organism evidence="2 3">
    <name type="scientific">Tanacetum coccineum</name>
    <dbReference type="NCBI Taxonomy" id="301880"/>
    <lineage>
        <taxon>Eukaryota</taxon>
        <taxon>Viridiplantae</taxon>
        <taxon>Streptophyta</taxon>
        <taxon>Embryophyta</taxon>
        <taxon>Tracheophyta</taxon>
        <taxon>Spermatophyta</taxon>
        <taxon>Magnoliopsida</taxon>
        <taxon>eudicotyledons</taxon>
        <taxon>Gunneridae</taxon>
        <taxon>Pentapetalae</taxon>
        <taxon>asterids</taxon>
        <taxon>campanulids</taxon>
        <taxon>Asterales</taxon>
        <taxon>Asteraceae</taxon>
        <taxon>Asteroideae</taxon>
        <taxon>Anthemideae</taxon>
        <taxon>Anthemidinae</taxon>
        <taxon>Tanacetum</taxon>
    </lineage>
</organism>
<accession>A0ABQ4YQ54</accession>
<dbReference type="Gene3D" id="4.10.60.10">
    <property type="entry name" value="Zinc finger, CCHC-type"/>
    <property type="match status" value="1"/>
</dbReference>
<comment type="caution">
    <text evidence="2">The sequence shown here is derived from an EMBL/GenBank/DDBJ whole genome shotgun (WGS) entry which is preliminary data.</text>
</comment>
<name>A0ABQ4YQ54_9ASTR</name>
<dbReference type="EMBL" id="BQNB010010638">
    <property type="protein sequence ID" value="GJS79989.1"/>
    <property type="molecule type" value="Genomic_DNA"/>
</dbReference>
<feature type="region of interest" description="Disordered" evidence="1">
    <location>
        <begin position="303"/>
        <end position="323"/>
    </location>
</feature>
<keyword evidence="3" id="KW-1185">Reference proteome</keyword>
<reference evidence="2" key="2">
    <citation type="submission" date="2022-01" db="EMBL/GenBank/DDBJ databases">
        <authorList>
            <person name="Yamashiro T."/>
            <person name="Shiraishi A."/>
            <person name="Satake H."/>
            <person name="Nakayama K."/>
        </authorList>
    </citation>
    <scope>NUCLEOTIDE SEQUENCE</scope>
</reference>
<gene>
    <name evidence="2" type="ORF">Tco_0729870</name>
</gene>
<dbReference type="InterPro" id="IPR036875">
    <property type="entry name" value="Znf_CCHC_sf"/>
</dbReference>
<dbReference type="SUPFAM" id="SSF57756">
    <property type="entry name" value="Retrovirus zinc finger-like domains"/>
    <property type="match status" value="1"/>
</dbReference>
<dbReference type="Proteomes" id="UP001151760">
    <property type="component" value="Unassembled WGS sequence"/>
</dbReference>
<evidence type="ECO:0000256" key="1">
    <source>
        <dbReference type="SAM" id="MobiDB-lite"/>
    </source>
</evidence>
<proteinExistence type="predicted"/>
<sequence length="323" mass="35685">MSMQPILYFKDYPKISTTSSITTLKQNQFGTTSKALAGSELTKEDRESQLYDEFERFKMLLGQGKSVKCYNYNGIGHIARNCTQPKRPQNSDYFKDKMLLMQAQENGAVLDEEELLFLAGEQADECDAFDSDVDDEPTAQSIFMANLSSAGSANPQAGPSNASILSEVHILENAIDHSVTNQDEHEIHNEVQQANVIDSTSVDMGNSNVIPYEQYMLVDNISVVPSCASFALNDPKNAQPALYDGEELLKTNHVPVIVPSSEEELELAETSRNKLHAKMNDSACVEKRVLKMTQFPITLALVPSVTPPKSGRSGKGKRKEEDP</sequence>